<feature type="domain" description="SusD-like N-terminal" evidence="7">
    <location>
        <begin position="27"/>
        <end position="222"/>
    </location>
</feature>
<dbReference type="InterPro" id="IPR033985">
    <property type="entry name" value="SusD-like_N"/>
</dbReference>
<gene>
    <name evidence="8" type="ORF">K8V40_05600</name>
</gene>
<organism evidence="8 9">
    <name type="scientific">Phocaeicola plebeius</name>
    <dbReference type="NCBI Taxonomy" id="310297"/>
    <lineage>
        <taxon>Bacteria</taxon>
        <taxon>Pseudomonadati</taxon>
        <taxon>Bacteroidota</taxon>
        <taxon>Bacteroidia</taxon>
        <taxon>Bacteroidales</taxon>
        <taxon>Bacteroidaceae</taxon>
        <taxon>Phocaeicola</taxon>
    </lineage>
</organism>
<comment type="caution">
    <text evidence="8">The sequence shown here is derived from an EMBL/GenBank/DDBJ whole genome shotgun (WGS) entry which is preliminary data.</text>
</comment>
<dbReference type="Pfam" id="PF14322">
    <property type="entry name" value="SusD-like_3"/>
    <property type="match status" value="1"/>
</dbReference>
<evidence type="ECO:0000256" key="1">
    <source>
        <dbReference type="ARBA" id="ARBA00004442"/>
    </source>
</evidence>
<comment type="subcellular location">
    <subcellularLocation>
        <location evidence="1">Cell outer membrane</location>
    </subcellularLocation>
</comment>
<dbReference type="PROSITE" id="PS51257">
    <property type="entry name" value="PROKAR_LIPOPROTEIN"/>
    <property type="match status" value="1"/>
</dbReference>
<keyword evidence="4" id="KW-0472">Membrane</keyword>
<dbReference type="AlphaFoldDB" id="A0A921L5P6"/>
<dbReference type="Proteomes" id="UP000722357">
    <property type="component" value="Unassembled WGS sequence"/>
</dbReference>
<dbReference type="Gene3D" id="1.25.40.390">
    <property type="match status" value="1"/>
</dbReference>
<sequence length="560" mass="64468">MIKSLKIFLMGVGTLLWMTACQDTLTEHPDSYYEKEDFFTSEAKAEMGVIGIYNVLPTLYGDSEMAFGASDDTYYASGTNTDNARRDIAHYMLSTTNKYVEAVWQATYQGIERANYMIEGIQEMQGFAENEKLQSLVAEAKFLRAFLSFNLVKYWGDVPYKTTSTGSYEEAYQPRTSREVIYDQIVDDLDDAKENMSWANEASSPERATQGAARALLMRVLLQRAGYSLQMDGTMTRPEEELRQTYFAKVIDEWEAFQENGYHDFYEGGYEALFKSFSAGELHSKESIFEVAFYTVDGRTGARGYWGTYNGPLVAAPGIEATETDKFMGRANALFRVIPEWRDFFEESDVRRDVMICTYQYDWDKTLYNHVKKDNIRNKKNWYPGKWRREWMPLGYKDPNITDVNYCSLRYADVVLMAAEAYNETGETAQAWKLLNRVRQRAGATEITSANYASLMKSPKVYDLPFIEDGDEAGRFRTALYWERGFELAFELQRRFDLLRWGVLGDALQLMASKTVVNQSAEKSFLAGYNFVSGKHELFPIPLDEIQVNYCLENKNNPNY</sequence>
<dbReference type="CDD" id="cd08977">
    <property type="entry name" value="SusD"/>
    <property type="match status" value="1"/>
</dbReference>
<dbReference type="InterPro" id="IPR011990">
    <property type="entry name" value="TPR-like_helical_dom_sf"/>
</dbReference>
<evidence type="ECO:0000313" key="8">
    <source>
        <dbReference type="EMBL" id="HJF81113.1"/>
    </source>
</evidence>
<evidence type="ECO:0000313" key="9">
    <source>
        <dbReference type="Proteomes" id="UP000722357"/>
    </source>
</evidence>
<comment type="similarity">
    <text evidence="2">Belongs to the SusD family.</text>
</comment>
<feature type="domain" description="RagB/SusD" evidence="6">
    <location>
        <begin position="343"/>
        <end position="560"/>
    </location>
</feature>
<dbReference type="RefSeq" id="WP_022054395.1">
    <property type="nucleotide sequence ID" value="NZ_DYWE01000059.1"/>
</dbReference>
<keyword evidence="3" id="KW-0732">Signal</keyword>
<evidence type="ECO:0000256" key="2">
    <source>
        <dbReference type="ARBA" id="ARBA00006275"/>
    </source>
</evidence>
<evidence type="ECO:0000256" key="4">
    <source>
        <dbReference type="ARBA" id="ARBA00023136"/>
    </source>
</evidence>
<dbReference type="EMBL" id="DYWE01000059">
    <property type="protein sequence ID" value="HJF81113.1"/>
    <property type="molecule type" value="Genomic_DNA"/>
</dbReference>
<dbReference type="InterPro" id="IPR012944">
    <property type="entry name" value="SusD_RagB_dom"/>
</dbReference>
<evidence type="ECO:0000256" key="3">
    <source>
        <dbReference type="ARBA" id="ARBA00022729"/>
    </source>
</evidence>
<keyword evidence="5" id="KW-0998">Cell outer membrane</keyword>
<name>A0A921L5P6_9BACT</name>
<dbReference type="SUPFAM" id="SSF48452">
    <property type="entry name" value="TPR-like"/>
    <property type="match status" value="1"/>
</dbReference>
<accession>A0A921L5P6</accession>
<evidence type="ECO:0000256" key="5">
    <source>
        <dbReference type="ARBA" id="ARBA00023237"/>
    </source>
</evidence>
<evidence type="ECO:0000259" key="6">
    <source>
        <dbReference type="Pfam" id="PF07980"/>
    </source>
</evidence>
<reference evidence="8" key="2">
    <citation type="submission" date="2021-09" db="EMBL/GenBank/DDBJ databases">
        <authorList>
            <person name="Gilroy R."/>
        </authorList>
    </citation>
    <scope>NUCLEOTIDE SEQUENCE</scope>
    <source>
        <strain evidence="8">9794</strain>
    </source>
</reference>
<proteinExistence type="inferred from homology"/>
<evidence type="ECO:0000259" key="7">
    <source>
        <dbReference type="Pfam" id="PF14322"/>
    </source>
</evidence>
<protein>
    <submittedName>
        <fullName evidence="8">RagB/SusD family nutrient uptake outer membrane protein</fullName>
    </submittedName>
</protein>
<dbReference type="GO" id="GO:0009279">
    <property type="term" value="C:cell outer membrane"/>
    <property type="evidence" value="ECO:0007669"/>
    <property type="project" value="UniProtKB-SubCell"/>
</dbReference>
<dbReference type="Pfam" id="PF07980">
    <property type="entry name" value="SusD_RagB"/>
    <property type="match status" value="1"/>
</dbReference>
<reference evidence="8" key="1">
    <citation type="journal article" date="2021" name="PeerJ">
        <title>Extensive microbial diversity within the chicken gut microbiome revealed by metagenomics and culture.</title>
        <authorList>
            <person name="Gilroy R."/>
            <person name="Ravi A."/>
            <person name="Getino M."/>
            <person name="Pursley I."/>
            <person name="Horton D.L."/>
            <person name="Alikhan N.F."/>
            <person name="Baker D."/>
            <person name="Gharbi K."/>
            <person name="Hall N."/>
            <person name="Watson M."/>
            <person name="Adriaenssens E.M."/>
            <person name="Foster-Nyarko E."/>
            <person name="Jarju S."/>
            <person name="Secka A."/>
            <person name="Antonio M."/>
            <person name="Oren A."/>
            <person name="Chaudhuri R.R."/>
            <person name="La Ragione R."/>
            <person name="Hildebrand F."/>
            <person name="Pallen M.J."/>
        </authorList>
    </citation>
    <scope>NUCLEOTIDE SEQUENCE</scope>
    <source>
        <strain evidence="8">9794</strain>
    </source>
</reference>